<protein>
    <submittedName>
        <fullName evidence="1">Uncharacterized protein</fullName>
    </submittedName>
</protein>
<dbReference type="EMBL" id="JBBKAJ010000039">
    <property type="protein sequence ID" value="MEJ8640209.1"/>
    <property type="molecule type" value="Genomic_DNA"/>
</dbReference>
<proteinExistence type="predicted"/>
<sequence>MRRRRSLRRRNPARASRLTGYTPTGHPTAQEAKAAAYVLNTVAVAALATVRNPDEALSGPIATAQPLLSAHEEWECSWRYCGSNVLPKVETPGV</sequence>
<comment type="caution">
    <text evidence="1">The sequence shown here is derived from an EMBL/GenBank/DDBJ whole genome shotgun (WGS) entry which is preliminary data.</text>
</comment>
<evidence type="ECO:0000313" key="1">
    <source>
        <dbReference type="EMBL" id="MEJ8640209.1"/>
    </source>
</evidence>
<accession>A0ACC6Q9J6</accession>
<organism evidence="1 2">
    <name type="scientific">Streptomyces achmelvichensis</name>
    <dbReference type="NCBI Taxonomy" id="3134111"/>
    <lineage>
        <taxon>Bacteria</taxon>
        <taxon>Bacillati</taxon>
        <taxon>Actinomycetota</taxon>
        <taxon>Actinomycetes</taxon>
        <taxon>Kitasatosporales</taxon>
        <taxon>Streptomycetaceae</taxon>
        <taxon>Streptomyces</taxon>
    </lineage>
</organism>
<reference evidence="1" key="1">
    <citation type="submission" date="2024-03" db="EMBL/GenBank/DDBJ databases">
        <title>Novel Streptomyces species of biotechnological and ecological value are a feature of Machair soil.</title>
        <authorList>
            <person name="Prole J.R."/>
            <person name="Goodfellow M."/>
            <person name="Allenby N."/>
            <person name="Ward A.C."/>
        </authorList>
    </citation>
    <scope>NUCLEOTIDE SEQUENCE</scope>
    <source>
        <strain evidence="1">MS2.AVA.5</strain>
    </source>
</reference>
<name>A0ACC6Q9J6_9ACTN</name>
<dbReference type="Proteomes" id="UP001377168">
    <property type="component" value="Unassembled WGS sequence"/>
</dbReference>
<evidence type="ECO:0000313" key="2">
    <source>
        <dbReference type="Proteomes" id="UP001377168"/>
    </source>
</evidence>
<keyword evidence="2" id="KW-1185">Reference proteome</keyword>
<gene>
    <name evidence="1" type="ORF">WKI67_43795</name>
</gene>